<reference evidence="3" key="1">
    <citation type="journal article" date="2017" name="Front. Plant Sci.">
        <title>Climate Clever Clovers: New Paradigm to Reduce the Environmental Footprint of Ruminants by Breeding Low Methanogenic Forages Utilizing Haplotype Variation.</title>
        <authorList>
            <person name="Kaur P."/>
            <person name="Appels R."/>
            <person name="Bayer P.E."/>
            <person name="Keeble-Gagnere G."/>
            <person name="Wang J."/>
            <person name="Hirakawa H."/>
            <person name="Shirasawa K."/>
            <person name="Vercoe P."/>
            <person name="Stefanova K."/>
            <person name="Durmic Z."/>
            <person name="Nichols P."/>
            <person name="Revell C."/>
            <person name="Isobe S.N."/>
            <person name="Edwards D."/>
            <person name="Erskine W."/>
        </authorList>
    </citation>
    <scope>NUCLEOTIDE SEQUENCE [LARGE SCALE GENOMIC DNA]</scope>
    <source>
        <strain evidence="3">cv. Daliak</strain>
    </source>
</reference>
<accession>A0A2Z6PG56</accession>
<dbReference type="Proteomes" id="UP000242715">
    <property type="component" value="Unassembled WGS sequence"/>
</dbReference>
<protein>
    <submittedName>
        <fullName evidence="2">Uncharacterized protein</fullName>
    </submittedName>
</protein>
<keyword evidence="3" id="KW-1185">Reference proteome</keyword>
<organism evidence="2 3">
    <name type="scientific">Trifolium subterraneum</name>
    <name type="common">Subterranean clover</name>
    <dbReference type="NCBI Taxonomy" id="3900"/>
    <lineage>
        <taxon>Eukaryota</taxon>
        <taxon>Viridiplantae</taxon>
        <taxon>Streptophyta</taxon>
        <taxon>Embryophyta</taxon>
        <taxon>Tracheophyta</taxon>
        <taxon>Spermatophyta</taxon>
        <taxon>Magnoliopsida</taxon>
        <taxon>eudicotyledons</taxon>
        <taxon>Gunneridae</taxon>
        <taxon>Pentapetalae</taxon>
        <taxon>rosids</taxon>
        <taxon>fabids</taxon>
        <taxon>Fabales</taxon>
        <taxon>Fabaceae</taxon>
        <taxon>Papilionoideae</taxon>
        <taxon>50 kb inversion clade</taxon>
        <taxon>NPAAA clade</taxon>
        <taxon>Hologalegina</taxon>
        <taxon>IRL clade</taxon>
        <taxon>Trifolieae</taxon>
        <taxon>Trifolium</taxon>
    </lineage>
</organism>
<proteinExistence type="predicted"/>
<evidence type="ECO:0000313" key="3">
    <source>
        <dbReference type="Proteomes" id="UP000242715"/>
    </source>
</evidence>
<name>A0A2Z6PG56_TRISU</name>
<evidence type="ECO:0000256" key="1">
    <source>
        <dbReference type="SAM" id="MobiDB-lite"/>
    </source>
</evidence>
<sequence length="106" mass="11832">MVILKKPTTELFDTDNLESKRSEAEPPPPAGVVLHLRLLSISIITVLINSRIKNNSLSLVIKINHGNWCSYNDGVKGNGGGKGFDTPIRLHRCYSRQEKPCFCQKI</sequence>
<feature type="region of interest" description="Disordered" evidence="1">
    <location>
        <begin position="1"/>
        <end position="28"/>
    </location>
</feature>
<gene>
    <name evidence="2" type="ORF">TSUD_301770</name>
</gene>
<dbReference type="AlphaFoldDB" id="A0A2Z6PG56"/>
<evidence type="ECO:0000313" key="2">
    <source>
        <dbReference type="EMBL" id="GAU48922.1"/>
    </source>
</evidence>
<dbReference type="EMBL" id="DF974492">
    <property type="protein sequence ID" value="GAU48922.1"/>
    <property type="molecule type" value="Genomic_DNA"/>
</dbReference>